<feature type="transmembrane region" description="Helical" evidence="2">
    <location>
        <begin position="12"/>
        <end position="38"/>
    </location>
</feature>
<organism evidence="3 4">
    <name type="scientific">Ornithinimicrobium kibberense</name>
    <dbReference type="NCBI Taxonomy" id="282060"/>
    <lineage>
        <taxon>Bacteria</taxon>
        <taxon>Bacillati</taxon>
        <taxon>Actinomycetota</taxon>
        <taxon>Actinomycetes</taxon>
        <taxon>Micrococcales</taxon>
        <taxon>Ornithinimicrobiaceae</taxon>
        <taxon>Ornithinimicrobium</taxon>
    </lineage>
</organism>
<keyword evidence="2" id="KW-0812">Transmembrane</keyword>
<evidence type="ECO:0000313" key="4">
    <source>
        <dbReference type="Proteomes" id="UP001589613"/>
    </source>
</evidence>
<keyword evidence="4" id="KW-1185">Reference proteome</keyword>
<accession>A0ABV5V041</accession>
<protein>
    <submittedName>
        <fullName evidence="3">Uncharacterized protein</fullName>
    </submittedName>
</protein>
<evidence type="ECO:0000313" key="3">
    <source>
        <dbReference type="EMBL" id="MFB9731142.1"/>
    </source>
</evidence>
<evidence type="ECO:0000256" key="2">
    <source>
        <dbReference type="SAM" id="Phobius"/>
    </source>
</evidence>
<sequence length="216" mass="21799">MKASQVPWWGWVLLVLTALTLLDVLDGGLVPLIILGVIGWKLFGRQLSGGSVPTQGLPPGGAPPPPGGSAPTDRPVSGPAPPGWTGGPGGSPPMPTIDVPRYPGSSPASGPATSSRGWSGGTDPARSLLRLQLAQGGRDLEQALAAGDAGRARQLLEGMDRLLTAGRVDGGEEGALHGDVRTALSALSGSPGGVDRAALDRVVARCRGMGQTGHHE</sequence>
<feature type="region of interest" description="Disordered" evidence="1">
    <location>
        <begin position="52"/>
        <end position="124"/>
    </location>
</feature>
<keyword evidence="2" id="KW-1133">Transmembrane helix</keyword>
<name>A0ABV5V041_9MICO</name>
<dbReference type="RefSeq" id="WP_141337802.1">
    <property type="nucleotide sequence ID" value="NZ_JBHMAX010000007.1"/>
</dbReference>
<dbReference type="EMBL" id="JBHMAX010000007">
    <property type="protein sequence ID" value="MFB9731142.1"/>
    <property type="molecule type" value="Genomic_DNA"/>
</dbReference>
<gene>
    <name evidence="3" type="ORF">ACFFN0_03685</name>
</gene>
<dbReference type="Proteomes" id="UP001589613">
    <property type="component" value="Unassembled WGS sequence"/>
</dbReference>
<proteinExistence type="predicted"/>
<comment type="caution">
    <text evidence="3">The sequence shown here is derived from an EMBL/GenBank/DDBJ whole genome shotgun (WGS) entry which is preliminary data.</text>
</comment>
<feature type="compositionally biased region" description="Low complexity" evidence="1">
    <location>
        <begin position="103"/>
        <end position="115"/>
    </location>
</feature>
<reference evidence="3 4" key="1">
    <citation type="submission" date="2024-09" db="EMBL/GenBank/DDBJ databases">
        <authorList>
            <person name="Sun Q."/>
            <person name="Mori K."/>
        </authorList>
    </citation>
    <scope>NUCLEOTIDE SEQUENCE [LARGE SCALE GENOMIC DNA]</scope>
    <source>
        <strain evidence="3 4">JCM 12763</strain>
    </source>
</reference>
<evidence type="ECO:0000256" key="1">
    <source>
        <dbReference type="SAM" id="MobiDB-lite"/>
    </source>
</evidence>
<keyword evidence="2" id="KW-0472">Membrane</keyword>